<feature type="domain" description="Casparian strip membrane protein" evidence="9">
    <location>
        <begin position="2"/>
        <end position="135"/>
    </location>
</feature>
<dbReference type="InterPro" id="IPR044173">
    <property type="entry name" value="CASPL"/>
</dbReference>
<dbReference type="GO" id="GO:0005886">
    <property type="term" value="C:plasma membrane"/>
    <property type="evidence" value="ECO:0007669"/>
    <property type="project" value="UniProtKB-SubCell"/>
</dbReference>
<comment type="subunit">
    <text evidence="3 8">Homodimer and heterodimers.</text>
</comment>
<comment type="caution">
    <text evidence="10">The sequence shown here is derived from an EMBL/GenBank/DDBJ whole genome shotgun (WGS) entry which is preliminary data.</text>
</comment>
<feature type="transmembrane region" description="Helical" evidence="8">
    <location>
        <begin position="123"/>
        <end position="146"/>
    </location>
</feature>
<accession>A0ABD1SKK4</accession>
<keyword evidence="6 8" id="KW-1133">Transmembrane helix</keyword>
<dbReference type="Pfam" id="PF04535">
    <property type="entry name" value="CASP_dom"/>
    <property type="match status" value="1"/>
</dbReference>
<evidence type="ECO:0000313" key="10">
    <source>
        <dbReference type="EMBL" id="KAL2500182.1"/>
    </source>
</evidence>
<dbReference type="Proteomes" id="UP001604336">
    <property type="component" value="Unassembled WGS sequence"/>
</dbReference>
<keyword evidence="11" id="KW-1185">Reference proteome</keyword>
<evidence type="ECO:0000259" key="9">
    <source>
        <dbReference type="Pfam" id="PF04535"/>
    </source>
</evidence>
<organism evidence="10 11">
    <name type="scientific">Abeliophyllum distichum</name>
    <dbReference type="NCBI Taxonomy" id="126358"/>
    <lineage>
        <taxon>Eukaryota</taxon>
        <taxon>Viridiplantae</taxon>
        <taxon>Streptophyta</taxon>
        <taxon>Embryophyta</taxon>
        <taxon>Tracheophyta</taxon>
        <taxon>Spermatophyta</taxon>
        <taxon>Magnoliopsida</taxon>
        <taxon>eudicotyledons</taxon>
        <taxon>Gunneridae</taxon>
        <taxon>Pentapetalae</taxon>
        <taxon>asterids</taxon>
        <taxon>lamiids</taxon>
        <taxon>Lamiales</taxon>
        <taxon>Oleaceae</taxon>
        <taxon>Forsythieae</taxon>
        <taxon>Abeliophyllum</taxon>
    </lineage>
</organism>
<evidence type="ECO:0000256" key="2">
    <source>
        <dbReference type="ARBA" id="ARBA00007651"/>
    </source>
</evidence>
<comment type="similarity">
    <text evidence="2 8">Belongs to the Casparian strip membrane proteins (CASP) family.</text>
</comment>
<feature type="transmembrane region" description="Helical" evidence="8">
    <location>
        <begin position="44"/>
        <end position="64"/>
    </location>
</feature>
<proteinExistence type="inferred from homology"/>
<evidence type="ECO:0000313" key="11">
    <source>
        <dbReference type="Proteomes" id="UP001604336"/>
    </source>
</evidence>
<dbReference type="AlphaFoldDB" id="A0ABD1SKK4"/>
<name>A0ABD1SKK4_9LAMI</name>
<feature type="transmembrane region" description="Helical" evidence="8">
    <location>
        <begin position="6"/>
        <end position="32"/>
    </location>
</feature>
<evidence type="ECO:0000256" key="5">
    <source>
        <dbReference type="ARBA" id="ARBA00022692"/>
    </source>
</evidence>
<evidence type="ECO:0000256" key="6">
    <source>
        <dbReference type="ARBA" id="ARBA00022989"/>
    </source>
</evidence>
<comment type="subcellular location">
    <subcellularLocation>
        <location evidence="1 8">Cell membrane</location>
        <topology evidence="1 8">Multi-pass membrane protein</topology>
    </subcellularLocation>
</comment>
<evidence type="ECO:0000256" key="4">
    <source>
        <dbReference type="ARBA" id="ARBA00022475"/>
    </source>
</evidence>
<gene>
    <name evidence="10" type="ORF">Adt_25732</name>
</gene>
<dbReference type="EMBL" id="JBFOLK010000007">
    <property type="protein sequence ID" value="KAL2500182.1"/>
    <property type="molecule type" value="Genomic_DNA"/>
</dbReference>
<evidence type="ECO:0000256" key="1">
    <source>
        <dbReference type="ARBA" id="ARBA00004651"/>
    </source>
</evidence>
<reference evidence="11" key="1">
    <citation type="submission" date="2024-07" db="EMBL/GenBank/DDBJ databases">
        <title>Two chromosome-level genome assemblies of Korean endemic species Abeliophyllum distichum and Forsythia ovata (Oleaceae).</title>
        <authorList>
            <person name="Jang H."/>
        </authorList>
    </citation>
    <scope>NUCLEOTIDE SEQUENCE [LARGE SCALE GENOMIC DNA]</scope>
</reference>
<dbReference type="PANTHER" id="PTHR36488:SF8">
    <property type="entry name" value="CASP-LIKE PROTEIN 1U1"/>
    <property type="match status" value="1"/>
</dbReference>
<feature type="transmembrane region" description="Helical" evidence="8">
    <location>
        <begin position="70"/>
        <end position="99"/>
    </location>
</feature>
<protein>
    <recommendedName>
        <fullName evidence="8">CASP-like protein</fullName>
    </recommendedName>
</protein>
<keyword evidence="7 8" id="KW-0472">Membrane</keyword>
<keyword evidence="4 8" id="KW-1003">Cell membrane</keyword>
<sequence>MSLKIVVIAFTLAGAITMLTSEQSVTIFGIVIQARYTYSSAFRFKVVADSLVCALSLLSLFLVYCNSNPNYYFFLLCHYMVSMVVLISGCAASTAIGYVGKFGQSQTGWVGICDRVDKFCDKILLSIALSYVAFISLFVLAIMAAYKLNSLAAYKLNSLAAPTIR</sequence>
<dbReference type="NCBIfam" id="TIGR01569">
    <property type="entry name" value="A_tha_TIGR01569"/>
    <property type="match status" value="1"/>
</dbReference>
<dbReference type="InterPro" id="IPR006459">
    <property type="entry name" value="CASP/CASPL"/>
</dbReference>
<evidence type="ECO:0000256" key="3">
    <source>
        <dbReference type="ARBA" id="ARBA00011489"/>
    </source>
</evidence>
<evidence type="ECO:0000256" key="7">
    <source>
        <dbReference type="ARBA" id="ARBA00023136"/>
    </source>
</evidence>
<evidence type="ECO:0000256" key="8">
    <source>
        <dbReference type="RuleBase" id="RU361233"/>
    </source>
</evidence>
<dbReference type="PANTHER" id="PTHR36488">
    <property type="entry name" value="CASP-LIKE PROTEIN 1U1"/>
    <property type="match status" value="1"/>
</dbReference>
<dbReference type="InterPro" id="IPR006702">
    <property type="entry name" value="CASP_dom"/>
</dbReference>
<keyword evidence="5 8" id="KW-0812">Transmembrane</keyword>